<evidence type="ECO:0000259" key="1">
    <source>
        <dbReference type="Pfam" id="PF12867"/>
    </source>
</evidence>
<reference evidence="2 3" key="1">
    <citation type="submission" date="2024-06" db="EMBL/GenBank/DDBJ databases">
        <authorList>
            <person name="Lee S.D."/>
        </authorList>
    </citation>
    <scope>NUCLEOTIDE SEQUENCE [LARGE SCALE GENOMIC DNA]</scope>
    <source>
        <strain evidence="2 3">N1-10</strain>
    </source>
</reference>
<keyword evidence="3" id="KW-1185">Reference proteome</keyword>
<dbReference type="InterPro" id="IPR024775">
    <property type="entry name" value="DinB-like"/>
</dbReference>
<evidence type="ECO:0000313" key="3">
    <source>
        <dbReference type="Proteomes" id="UP001592581"/>
    </source>
</evidence>
<sequence length="272" mass="31179">MVEFSNEDLTGSRFQRVDLTGSRFQLARLGGVEFRGCAFGSTRFRIVEMDDVTMRGVELNNVEISGDIGNLKINGVEVGPLVEAELDRRYPERPRMRPTDAAGFREAWDILEHLWGGTVERAGRLDPTLLDESVDGEWSFLQTLRHLVLVTDGWIRRTVLDVPSPWHPLGLPWDDPDETRSLPEGLPRDREARPTLDTVLQVRRDRMATVRSVIAGITDQSLDSETEPARTPGWPEPRSRRLRTVLLHLFHEEWEHRLYAERDLDALEAHRS</sequence>
<name>A0ABV6XFF8_9ACTN</name>
<dbReference type="Pfam" id="PF12867">
    <property type="entry name" value="DinB_2"/>
    <property type="match status" value="1"/>
</dbReference>
<gene>
    <name evidence="2" type="ORF">ABUW04_01890</name>
</gene>
<dbReference type="Proteomes" id="UP001592581">
    <property type="component" value="Unassembled WGS sequence"/>
</dbReference>
<organism evidence="2 3">
    <name type="scientific">Streptacidiphilus jeojiensis</name>
    <dbReference type="NCBI Taxonomy" id="3229225"/>
    <lineage>
        <taxon>Bacteria</taxon>
        <taxon>Bacillati</taxon>
        <taxon>Actinomycetota</taxon>
        <taxon>Actinomycetes</taxon>
        <taxon>Kitasatosporales</taxon>
        <taxon>Streptomycetaceae</taxon>
        <taxon>Streptacidiphilus</taxon>
    </lineage>
</organism>
<accession>A0ABV6XFF8</accession>
<dbReference type="EMBL" id="JBEUKS010000001">
    <property type="protein sequence ID" value="MFC1436995.1"/>
    <property type="molecule type" value="Genomic_DNA"/>
</dbReference>
<comment type="caution">
    <text evidence="2">The sequence shown here is derived from an EMBL/GenBank/DDBJ whole genome shotgun (WGS) entry which is preliminary data.</text>
</comment>
<dbReference type="SUPFAM" id="SSF109854">
    <property type="entry name" value="DinB/YfiT-like putative metalloenzymes"/>
    <property type="match status" value="1"/>
</dbReference>
<dbReference type="InterPro" id="IPR034660">
    <property type="entry name" value="DinB/YfiT-like"/>
</dbReference>
<dbReference type="Gene3D" id="1.20.120.450">
    <property type="entry name" value="dinb family like domain"/>
    <property type="match status" value="1"/>
</dbReference>
<protein>
    <submittedName>
        <fullName evidence="2">DinB family protein</fullName>
    </submittedName>
</protein>
<evidence type="ECO:0000313" key="2">
    <source>
        <dbReference type="EMBL" id="MFC1436995.1"/>
    </source>
</evidence>
<dbReference type="Pfam" id="PF00805">
    <property type="entry name" value="Pentapeptide"/>
    <property type="match status" value="1"/>
</dbReference>
<dbReference type="SUPFAM" id="SSF141571">
    <property type="entry name" value="Pentapeptide repeat-like"/>
    <property type="match status" value="1"/>
</dbReference>
<dbReference type="RefSeq" id="WP_380562006.1">
    <property type="nucleotide sequence ID" value="NZ_JBEUKS010000001.1"/>
</dbReference>
<proteinExistence type="predicted"/>
<dbReference type="InterPro" id="IPR001646">
    <property type="entry name" value="5peptide_repeat"/>
</dbReference>
<feature type="domain" description="DinB-like" evidence="1">
    <location>
        <begin position="111"/>
        <end position="259"/>
    </location>
</feature>
<dbReference type="Gene3D" id="2.160.20.80">
    <property type="entry name" value="E3 ubiquitin-protein ligase SopA"/>
    <property type="match status" value="1"/>
</dbReference>